<name>A0A4Z1GH28_9HELO</name>
<feature type="region of interest" description="Disordered" evidence="1">
    <location>
        <begin position="500"/>
        <end position="570"/>
    </location>
</feature>
<sequence length="868" mass="97490">MKIGVKPSDLAHHVFNTSHPLTLHKEELLAEIVHFPKYSREAFLKDIAAHSNLKPVSGSDSFTLTPLSSTRNSDCSTLAQETFQLHKGQKSILEHLTLELETKLDTKRWVFGGDSSVKGPTYDYSQISGIDISESTDETSPFTERNYKLTLLQYAWTKLGADPSRLVLRQQRQEPPLPNGDNAANLPLQITYLPQPYHAQYQNMVPNSLPYATFQSQLPMAYNVPLNINMAPSHAASQTVDARNYHRNMNAHNGLGPERGEEMYAGCTPVLEERRGDHTGRVSPRVALRTMMQQALRPSAQRENFERQTHYTQHSHYPRDAFGLSSRGVSVASDTSICPQIDRSLEASIREQLARSGLLRDCPDPEYVNRPMAVDPSILSCGRALKQQIPFHHHRPQYPFSQPQPFEEVKMSRELSRPPFLISSSPPKVQRNTGIPTYKVVVPRSSSPQIQIYRGVDSVIKEPKRRDNPQSYKVEPGSKFLTKDDYTPTKRIVGYFVESSGESPKSAKRYPIQSLSNHEETTPRPLRHPVKNRSGGASEPEMTQSLIRDGKYKVNKSEETPRVSAALTESTEAGTPIEPIEIIDKYVDSPKKQAYVTVQEISNEDCITSPNENKKADLLEDCIKSLATWEKGDRIVLLKLLKVLKRLDDEDDAKPIEDLKTTYPTEYSPRKERESSSNNSLNPKAACFKNFSSARAHITRAHHERRGLSLQEDMTPTSNEMLPMFYPKPLMSTEPIWIKTEQRKFIPPPGLPIPFKAHVGRKVPVKTTLDPPPNEDDEGRVAKAMDPRLAGPLLTRFYNKYPLTGTVCPNPPSPPPAAVKNAAEIQEELERLLLQEKEKKAFANSSTFKPRTSKGAGPGGAETSKFAE</sequence>
<evidence type="ECO:0000313" key="3">
    <source>
        <dbReference type="Proteomes" id="UP000297814"/>
    </source>
</evidence>
<feature type="compositionally biased region" description="Basic and acidic residues" evidence="1">
    <location>
        <begin position="548"/>
        <end position="561"/>
    </location>
</feature>
<comment type="caution">
    <text evidence="2">The sequence shown here is derived from an EMBL/GenBank/DDBJ whole genome shotgun (WGS) entry which is preliminary data.</text>
</comment>
<dbReference type="AlphaFoldDB" id="A0A4Z1GH28"/>
<dbReference type="EMBL" id="PQXK01000227">
    <property type="protein sequence ID" value="TGO33791.1"/>
    <property type="molecule type" value="Genomic_DNA"/>
</dbReference>
<evidence type="ECO:0000256" key="1">
    <source>
        <dbReference type="SAM" id="MobiDB-lite"/>
    </source>
</evidence>
<protein>
    <submittedName>
        <fullName evidence="2">Uncharacterized protein</fullName>
    </submittedName>
</protein>
<organism evidence="2 3">
    <name type="scientific">Botrytis hyacinthi</name>
    <dbReference type="NCBI Taxonomy" id="278943"/>
    <lineage>
        <taxon>Eukaryota</taxon>
        <taxon>Fungi</taxon>
        <taxon>Dikarya</taxon>
        <taxon>Ascomycota</taxon>
        <taxon>Pezizomycotina</taxon>
        <taxon>Leotiomycetes</taxon>
        <taxon>Helotiales</taxon>
        <taxon>Sclerotiniaceae</taxon>
        <taxon>Botrytis</taxon>
    </lineage>
</organism>
<reference evidence="2 3" key="1">
    <citation type="submission" date="2017-12" db="EMBL/GenBank/DDBJ databases">
        <title>Comparative genomics of Botrytis spp.</title>
        <authorList>
            <person name="Valero-Jimenez C.A."/>
            <person name="Tapia P."/>
            <person name="Veloso J."/>
            <person name="Silva-Moreno E."/>
            <person name="Staats M."/>
            <person name="Valdes J.H."/>
            <person name="Van Kan J.A.L."/>
        </authorList>
    </citation>
    <scope>NUCLEOTIDE SEQUENCE [LARGE SCALE GENOMIC DNA]</scope>
    <source>
        <strain evidence="2 3">Bh0001</strain>
    </source>
</reference>
<dbReference type="Proteomes" id="UP000297814">
    <property type="component" value="Unassembled WGS sequence"/>
</dbReference>
<feature type="region of interest" description="Disordered" evidence="1">
    <location>
        <begin position="660"/>
        <end position="683"/>
    </location>
</feature>
<evidence type="ECO:0000313" key="2">
    <source>
        <dbReference type="EMBL" id="TGO33791.1"/>
    </source>
</evidence>
<feature type="region of interest" description="Disordered" evidence="1">
    <location>
        <begin position="841"/>
        <end position="868"/>
    </location>
</feature>
<gene>
    <name evidence="2" type="ORF">BHYA_0227g00170</name>
</gene>
<accession>A0A4Z1GH28</accession>
<proteinExistence type="predicted"/>
<keyword evidence="3" id="KW-1185">Reference proteome</keyword>